<dbReference type="Gene3D" id="2.60.120.260">
    <property type="entry name" value="Galactose-binding domain-like"/>
    <property type="match status" value="1"/>
</dbReference>
<sequence>MKPKRALVGVTLGVLGLIICGTSTAPSQALPTKTKQIEFTANVWADNWFALYANGKLVGEDSVPITTERSFNSETIQFTATYPLTLALIAKDYTQDASGLEYIGTSRQQIGDGGVIAQIKETKSGKLVSATSSKWKSLVINTAPVNPTCVTSATPIVDCKSISAPTPAGWSTGVFNDSGWRSATTYSPQAVGVKDGYLTINWTPGAQLVWGPDLKLDNTVLLRTKVAK</sequence>
<protein>
    <submittedName>
        <fullName evidence="1">Unannotated protein</fullName>
    </submittedName>
</protein>
<proteinExistence type="predicted"/>
<name>A0A6J7H434_9ZZZZ</name>
<organism evidence="1">
    <name type="scientific">freshwater metagenome</name>
    <dbReference type="NCBI Taxonomy" id="449393"/>
    <lineage>
        <taxon>unclassified sequences</taxon>
        <taxon>metagenomes</taxon>
        <taxon>ecological metagenomes</taxon>
    </lineage>
</organism>
<reference evidence="1" key="1">
    <citation type="submission" date="2020-05" db="EMBL/GenBank/DDBJ databases">
        <authorList>
            <person name="Chiriac C."/>
            <person name="Salcher M."/>
            <person name="Ghai R."/>
            <person name="Kavagutti S V."/>
        </authorList>
    </citation>
    <scope>NUCLEOTIDE SEQUENCE</scope>
</reference>
<dbReference type="EMBL" id="CAFBMC010000129">
    <property type="protein sequence ID" value="CAB4911493.1"/>
    <property type="molecule type" value="Genomic_DNA"/>
</dbReference>
<gene>
    <name evidence="1" type="ORF">UFOPK3495_01613</name>
</gene>
<dbReference type="AlphaFoldDB" id="A0A6J7H434"/>
<accession>A0A6J7H434</accession>
<evidence type="ECO:0000313" key="1">
    <source>
        <dbReference type="EMBL" id="CAB4911493.1"/>
    </source>
</evidence>